<name>A0A8J4Y3L0_CHIOP</name>
<feature type="region of interest" description="Disordered" evidence="1">
    <location>
        <begin position="1"/>
        <end position="37"/>
    </location>
</feature>
<reference evidence="2" key="1">
    <citation type="submission" date="2020-07" db="EMBL/GenBank/DDBJ databases">
        <title>The High-quality genome of the commercially important snow crab, Chionoecetes opilio.</title>
        <authorList>
            <person name="Jeong J.-H."/>
            <person name="Ryu S."/>
        </authorList>
    </citation>
    <scope>NUCLEOTIDE SEQUENCE</scope>
    <source>
        <strain evidence="2">MADBK_172401_WGS</strain>
        <tissue evidence="2">Digestive gland</tissue>
    </source>
</reference>
<proteinExistence type="predicted"/>
<dbReference type="EMBL" id="JACEEZ010012090">
    <property type="protein sequence ID" value="KAG0720893.1"/>
    <property type="molecule type" value="Genomic_DNA"/>
</dbReference>
<evidence type="ECO:0000313" key="3">
    <source>
        <dbReference type="Proteomes" id="UP000770661"/>
    </source>
</evidence>
<gene>
    <name evidence="2" type="ORF">GWK47_047528</name>
</gene>
<dbReference type="AlphaFoldDB" id="A0A8J4Y3L0"/>
<protein>
    <submittedName>
        <fullName evidence="2">Uncharacterized protein</fullName>
    </submittedName>
</protein>
<keyword evidence="3" id="KW-1185">Reference proteome</keyword>
<dbReference type="Proteomes" id="UP000770661">
    <property type="component" value="Unassembled WGS sequence"/>
</dbReference>
<evidence type="ECO:0000256" key="1">
    <source>
        <dbReference type="SAM" id="MobiDB-lite"/>
    </source>
</evidence>
<feature type="compositionally biased region" description="Basic and acidic residues" evidence="1">
    <location>
        <begin position="207"/>
        <end position="225"/>
    </location>
</feature>
<feature type="compositionally biased region" description="Polar residues" evidence="1">
    <location>
        <begin position="190"/>
        <end position="204"/>
    </location>
</feature>
<feature type="compositionally biased region" description="Low complexity" evidence="1">
    <location>
        <begin position="1"/>
        <end position="15"/>
    </location>
</feature>
<organism evidence="2 3">
    <name type="scientific">Chionoecetes opilio</name>
    <name type="common">Atlantic snow crab</name>
    <name type="synonym">Cancer opilio</name>
    <dbReference type="NCBI Taxonomy" id="41210"/>
    <lineage>
        <taxon>Eukaryota</taxon>
        <taxon>Metazoa</taxon>
        <taxon>Ecdysozoa</taxon>
        <taxon>Arthropoda</taxon>
        <taxon>Crustacea</taxon>
        <taxon>Multicrustacea</taxon>
        <taxon>Malacostraca</taxon>
        <taxon>Eumalacostraca</taxon>
        <taxon>Eucarida</taxon>
        <taxon>Decapoda</taxon>
        <taxon>Pleocyemata</taxon>
        <taxon>Brachyura</taxon>
        <taxon>Eubrachyura</taxon>
        <taxon>Majoidea</taxon>
        <taxon>Majidae</taxon>
        <taxon>Chionoecetes</taxon>
    </lineage>
</organism>
<accession>A0A8J4Y3L0</accession>
<comment type="caution">
    <text evidence="2">The sequence shown here is derived from an EMBL/GenBank/DDBJ whole genome shotgun (WGS) entry which is preliminary data.</text>
</comment>
<sequence length="225" mass="24790">MEATSSTVQSASVVEEYSEDSATEESSLCDQEETSAAAVKPQAKILSSDFVDTARSDGHFQNVLQVVEEDRKSATNLRKLLKRSNTDALEFLVEESHLDTDLRTSNSQVFKSPSHIQTAAGATHQSASHLTSIQPLFKLPVVLLLNHDKVDAVISRLLFEVTEQAVLDISEGSSPDEDEEDDFFKALTSPGPTATEGTNSTRPSNKMGKEFERWCSEKQRNKLLE</sequence>
<evidence type="ECO:0000313" key="2">
    <source>
        <dbReference type="EMBL" id="KAG0720893.1"/>
    </source>
</evidence>
<feature type="region of interest" description="Disordered" evidence="1">
    <location>
        <begin position="170"/>
        <end position="225"/>
    </location>
</feature>